<dbReference type="GO" id="GO:0005524">
    <property type="term" value="F:ATP binding"/>
    <property type="evidence" value="ECO:0007669"/>
    <property type="project" value="UniProtKB-KW"/>
</dbReference>
<accession>A0A2X2T4R5</accession>
<dbReference type="SUPFAM" id="SSF46589">
    <property type="entry name" value="tRNA-binding arm"/>
    <property type="match status" value="1"/>
</dbReference>
<keyword evidence="3" id="KW-0175">Coiled coil</keyword>
<sequence>MAGLVDKAAEIERLAKEVAKIEIEIGKIEGKLSKRRLCSPCPG</sequence>
<gene>
    <name evidence="4" type="primary">valS_1</name>
    <name evidence="4" type="ORF">NCTC12120_03231</name>
</gene>
<protein>
    <submittedName>
        <fullName evidence="4">Valine--tRNA ligase</fullName>
        <ecNumber evidence="4">6.1.1.9</ecNumber>
    </submittedName>
</protein>
<dbReference type="InterPro" id="IPR010978">
    <property type="entry name" value="tRNA-bd_arm"/>
</dbReference>
<dbReference type="Gene3D" id="1.10.287.380">
    <property type="entry name" value="Valyl-tRNA synthetase, C-terminal domain"/>
    <property type="match status" value="1"/>
</dbReference>
<evidence type="ECO:0000256" key="1">
    <source>
        <dbReference type="ARBA" id="ARBA00022741"/>
    </source>
</evidence>
<reference evidence="4 5" key="1">
    <citation type="submission" date="2018-06" db="EMBL/GenBank/DDBJ databases">
        <authorList>
            <consortium name="Pathogen Informatics"/>
            <person name="Doyle S."/>
        </authorList>
    </citation>
    <scope>NUCLEOTIDE SEQUENCE [LARGE SCALE GENOMIC DNA]</scope>
    <source>
        <strain evidence="4 5">NCTC12120</strain>
    </source>
</reference>
<dbReference type="EC" id="6.1.1.9" evidence="4"/>
<dbReference type="GO" id="GO:0004832">
    <property type="term" value="F:valine-tRNA ligase activity"/>
    <property type="evidence" value="ECO:0007669"/>
    <property type="project" value="UniProtKB-EC"/>
</dbReference>
<evidence type="ECO:0000256" key="3">
    <source>
        <dbReference type="SAM" id="Coils"/>
    </source>
</evidence>
<dbReference type="EMBL" id="UAVU01000003">
    <property type="protein sequence ID" value="SQA99314.1"/>
    <property type="molecule type" value="Genomic_DNA"/>
</dbReference>
<organism evidence="4 5">
    <name type="scientific">Cedecea neteri</name>
    <dbReference type="NCBI Taxonomy" id="158822"/>
    <lineage>
        <taxon>Bacteria</taxon>
        <taxon>Pseudomonadati</taxon>
        <taxon>Pseudomonadota</taxon>
        <taxon>Gammaproteobacteria</taxon>
        <taxon>Enterobacterales</taxon>
        <taxon>Enterobacteriaceae</taxon>
        <taxon>Cedecea</taxon>
    </lineage>
</organism>
<evidence type="ECO:0000313" key="4">
    <source>
        <dbReference type="EMBL" id="SQA99314.1"/>
    </source>
</evidence>
<evidence type="ECO:0000313" key="5">
    <source>
        <dbReference type="Proteomes" id="UP000251197"/>
    </source>
</evidence>
<evidence type="ECO:0000256" key="2">
    <source>
        <dbReference type="ARBA" id="ARBA00022840"/>
    </source>
</evidence>
<keyword evidence="4" id="KW-0436">Ligase</keyword>
<proteinExistence type="predicted"/>
<dbReference type="AlphaFoldDB" id="A0A2X2T4R5"/>
<name>A0A2X2T4R5_9ENTR</name>
<dbReference type="InterPro" id="IPR037118">
    <property type="entry name" value="Val-tRNA_synth_C_sf"/>
</dbReference>
<dbReference type="Proteomes" id="UP000251197">
    <property type="component" value="Unassembled WGS sequence"/>
</dbReference>
<keyword evidence="1" id="KW-0547">Nucleotide-binding</keyword>
<keyword evidence="2" id="KW-0067">ATP-binding</keyword>
<feature type="coiled-coil region" evidence="3">
    <location>
        <begin position="4"/>
        <end position="31"/>
    </location>
</feature>